<feature type="binding site" evidence="10">
    <location>
        <position position="309"/>
    </location>
    <ligand>
        <name>substrate</name>
    </ligand>
</feature>
<feature type="active site" description="Nucleophile" evidence="9">
    <location>
        <position position="366"/>
    </location>
</feature>
<dbReference type="GO" id="GO:0008422">
    <property type="term" value="F:beta-glucosidase activity"/>
    <property type="evidence" value="ECO:0007669"/>
    <property type="project" value="UniProtKB-EC"/>
</dbReference>
<dbReference type="AlphaFoldDB" id="A0A4Q4Z6Z8"/>
<feature type="binding site" evidence="10">
    <location>
        <position position="178"/>
    </location>
    <ligand>
        <name>substrate</name>
    </ligand>
</feature>
<reference evidence="12 13" key="1">
    <citation type="submission" date="2019-01" db="EMBL/GenBank/DDBJ databases">
        <title>Nocardioides guangzhouensis sp. nov., an actinobacterium isolated from soil.</title>
        <authorList>
            <person name="Fu Y."/>
            <person name="Cai Y."/>
            <person name="Lin Z."/>
            <person name="Chen P."/>
        </authorList>
    </citation>
    <scope>NUCLEOTIDE SEQUENCE [LARGE SCALE GENOMIC DNA]</scope>
    <source>
        <strain evidence="12 13">130</strain>
    </source>
</reference>
<dbReference type="InterPro" id="IPR017736">
    <property type="entry name" value="Glyco_hydro_1_beta-glucosidase"/>
</dbReference>
<name>A0A4Q4Z6Z8_9ACTN</name>
<accession>A0A4Q4Z6Z8</accession>
<proteinExistence type="inferred from homology"/>
<evidence type="ECO:0000256" key="2">
    <source>
        <dbReference type="ARBA" id="ARBA00010838"/>
    </source>
</evidence>
<keyword evidence="13" id="KW-1185">Reference proteome</keyword>
<dbReference type="Gene3D" id="3.20.20.80">
    <property type="entry name" value="Glycosidases"/>
    <property type="match status" value="1"/>
</dbReference>
<dbReference type="EMBL" id="SDKM01000032">
    <property type="protein sequence ID" value="RYP83523.1"/>
    <property type="molecule type" value="Genomic_DNA"/>
</dbReference>
<dbReference type="PANTHER" id="PTHR10353">
    <property type="entry name" value="GLYCOSYL HYDROLASE"/>
    <property type="match status" value="1"/>
</dbReference>
<gene>
    <name evidence="12" type="ORF">EKO23_18840</name>
</gene>
<keyword evidence="8" id="KW-0624">Polysaccharide degradation</keyword>
<comment type="similarity">
    <text evidence="2 11">Belongs to the glycosyl hydrolase 1 family.</text>
</comment>
<evidence type="ECO:0000256" key="9">
    <source>
        <dbReference type="PIRSR" id="PIRSR617736-1"/>
    </source>
</evidence>
<dbReference type="EC" id="3.2.1.21" evidence="3 11"/>
<dbReference type="Pfam" id="PF00232">
    <property type="entry name" value="Glyco_hydro_1"/>
    <property type="match status" value="1"/>
</dbReference>
<feature type="active site" description="Proton donor" evidence="9">
    <location>
        <position position="179"/>
    </location>
</feature>
<feature type="binding site" evidence="10">
    <location>
        <position position="33"/>
    </location>
    <ligand>
        <name>substrate</name>
    </ligand>
</feature>
<dbReference type="GO" id="GO:0030245">
    <property type="term" value="P:cellulose catabolic process"/>
    <property type="evidence" value="ECO:0007669"/>
    <property type="project" value="UniProtKB-KW"/>
</dbReference>
<feature type="binding site" evidence="10">
    <location>
        <position position="413"/>
    </location>
    <ligand>
        <name>substrate</name>
    </ligand>
</feature>
<feature type="binding site" evidence="10">
    <location>
        <begin position="420"/>
        <end position="421"/>
    </location>
    <ligand>
        <name>substrate</name>
    </ligand>
</feature>
<dbReference type="SUPFAM" id="SSF51445">
    <property type="entry name" value="(Trans)glycosidases"/>
    <property type="match status" value="1"/>
</dbReference>
<keyword evidence="6" id="KW-0119">Carbohydrate metabolism</keyword>
<comment type="caution">
    <text evidence="12">The sequence shown here is derived from an EMBL/GenBank/DDBJ whole genome shotgun (WGS) entry which is preliminary data.</text>
</comment>
<evidence type="ECO:0000256" key="3">
    <source>
        <dbReference type="ARBA" id="ARBA00012744"/>
    </source>
</evidence>
<dbReference type="RefSeq" id="WP_134719676.1">
    <property type="nucleotide sequence ID" value="NZ_SDKM01000032.1"/>
</dbReference>
<dbReference type="InterPro" id="IPR001360">
    <property type="entry name" value="Glyco_hydro_1"/>
</dbReference>
<dbReference type="InterPro" id="IPR033132">
    <property type="entry name" value="GH_1_N_CS"/>
</dbReference>
<dbReference type="NCBIfam" id="TIGR03356">
    <property type="entry name" value="BGL"/>
    <property type="match status" value="1"/>
</dbReference>
<evidence type="ECO:0000256" key="1">
    <source>
        <dbReference type="ARBA" id="ARBA00000448"/>
    </source>
</evidence>
<comment type="catalytic activity">
    <reaction evidence="1 11">
        <text>Hydrolysis of terminal, non-reducing beta-D-glucosyl residues with release of beta-D-glucose.</text>
        <dbReference type="EC" id="3.2.1.21"/>
    </reaction>
</comment>
<evidence type="ECO:0000256" key="10">
    <source>
        <dbReference type="PIRSR" id="PIRSR617736-2"/>
    </source>
</evidence>
<dbReference type="PROSITE" id="PS00653">
    <property type="entry name" value="GLYCOSYL_HYDROL_F1_2"/>
    <property type="match status" value="1"/>
</dbReference>
<evidence type="ECO:0000313" key="12">
    <source>
        <dbReference type="EMBL" id="RYP83523.1"/>
    </source>
</evidence>
<keyword evidence="4 11" id="KW-0378">Hydrolase</keyword>
<protein>
    <recommendedName>
        <fullName evidence="3 11">Beta-glucosidase</fullName>
        <ecNumber evidence="3 11">3.2.1.21</ecNumber>
    </recommendedName>
</protein>
<sequence>MTTAPPVPQTTRHPSPAGFPPDFVWGAATASYQIEGAVSDDGRTPSIWDAYAAEPGRIRNGDTGVVACDHYHRYREDVGLMRDLGLGAYRFSLAWPRILPGGGTRPNPAGLGFYDRLVDRLLEAGITPWATLYHWDLPVEIEQAGGWPDRATADRFAEYAAVAAAALGDRVHHWITLNEPWCSAFLGYGSGIHAPGRADPTDALLASHHLLLGHGRAVEAIRAHAPGSQVGITLNLYPVTPADDAPASAALAHRLDGLHNRWFLDPVFRGDYPVDLLDDLDGLLPGDWCRPGDLAEISTSLDFLGVNYYTRHNVRSSPYPGVNAAEFTHRGLSRAANGWEVDPDGLVEVLTRVSEEYTSLPIYVTENGSAWEDRVAADGSVDDPDRLGYLADHLDACARAREAGADVAGYFAWSLLDNFEWAEGYTMRFGLVHVDYASQVRTVKASGRWYAQFIAAHRDGILAP</sequence>
<evidence type="ECO:0000256" key="11">
    <source>
        <dbReference type="RuleBase" id="RU361175"/>
    </source>
</evidence>
<dbReference type="FunFam" id="3.20.20.80:FF:000004">
    <property type="entry name" value="Beta-glucosidase 6-phospho-beta-glucosidase"/>
    <property type="match status" value="1"/>
</dbReference>
<feature type="binding site" evidence="10">
    <location>
        <position position="134"/>
    </location>
    <ligand>
        <name>substrate</name>
    </ligand>
</feature>
<evidence type="ECO:0000256" key="8">
    <source>
        <dbReference type="ARBA" id="ARBA00023326"/>
    </source>
</evidence>
<organism evidence="12 13">
    <name type="scientific">Nocardioides guangzhouensis</name>
    <dbReference type="NCBI Taxonomy" id="2497878"/>
    <lineage>
        <taxon>Bacteria</taxon>
        <taxon>Bacillati</taxon>
        <taxon>Actinomycetota</taxon>
        <taxon>Actinomycetes</taxon>
        <taxon>Propionibacteriales</taxon>
        <taxon>Nocardioidaceae</taxon>
        <taxon>Nocardioides</taxon>
    </lineage>
</organism>
<dbReference type="OrthoDB" id="9765195at2"/>
<evidence type="ECO:0000256" key="7">
    <source>
        <dbReference type="ARBA" id="ARBA00023295"/>
    </source>
</evidence>
<dbReference type="PANTHER" id="PTHR10353:SF36">
    <property type="entry name" value="LP05116P"/>
    <property type="match status" value="1"/>
</dbReference>
<dbReference type="Proteomes" id="UP000295198">
    <property type="component" value="Unassembled WGS sequence"/>
</dbReference>
<dbReference type="PRINTS" id="PR00131">
    <property type="entry name" value="GLHYDRLASE1"/>
</dbReference>
<evidence type="ECO:0000256" key="4">
    <source>
        <dbReference type="ARBA" id="ARBA00022801"/>
    </source>
</evidence>
<keyword evidence="7 11" id="KW-0326">Glycosidase</keyword>
<evidence type="ECO:0000256" key="6">
    <source>
        <dbReference type="ARBA" id="ARBA00023277"/>
    </source>
</evidence>
<dbReference type="GO" id="GO:0005829">
    <property type="term" value="C:cytosol"/>
    <property type="evidence" value="ECO:0007669"/>
    <property type="project" value="TreeGrafter"/>
</dbReference>
<dbReference type="InterPro" id="IPR017853">
    <property type="entry name" value="GH"/>
</dbReference>
<evidence type="ECO:0000313" key="13">
    <source>
        <dbReference type="Proteomes" id="UP000295198"/>
    </source>
</evidence>
<keyword evidence="5" id="KW-0136">Cellulose degradation</keyword>
<evidence type="ECO:0000256" key="5">
    <source>
        <dbReference type="ARBA" id="ARBA00023001"/>
    </source>
</evidence>